<keyword evidence="5 9" id="KW-1133">Transmembrane helix</keyword>
<keyword evidence="6 9" id="KW-0472">Membrane</keyword>
<evidence type="ECO:0000256" key="4">
    <source>
        <dbReference type="ARBA" id="ARBA00022729"/>
    </source>
</evidence>
<evidence type="ECO:0000256" key="7">
    <source>
        <dbReference type="ARBA" id="ARBA00023180"/>
    </source>
</evidence>
<evidence type="ECO:0000256" key="10">
    <source>
        <dbReference type="SAM" id="SignalP"/>
    </source>
</evidence>
<feature type="compositionally biased region" description="Polar residues" evidence="8">
    <location>
        <begin position="164"/>
        <end position="174"/>
    </location>
</feature>
<dbReference type="OrthoDB" id="5917722at2759"/>
<feature type="chain" id="PRO_5035452949" evidence="10">
    <location>
        <begin position="22"/>
        <end position="174"/>
    </location>
</feature>
<organism evidence="11 12">
    <name type="scientific">Branchiostoma lanceolatum</name>
    <name type="common">Common lancelet</name>
    <name type="synonym">Amphioxus lanceolatum</name>
    <dbReference type="NCBI Taxonomy" id="7740"/>
    <lineage>
        <taxon>Eukaryota</taxon>
        <taxon>Metazoa</taxon>
        <taxon>Chordata</taxon>
        <taxon>Cephalochordata</taxon>
        <taxon>Leptocardii</taxon>
        <taxon>Amphioxiformes</taxon>
        <taxon>Branchiostomatidae</taxon>
        <taxon>Branchiostoma</taxon>
    </lineage>
</organism>
<feature type="transmembrane region" description="Helical" evidence="9">
    <location>
        <begin position="102"/>
        <end position="122"/>
    </location>
</feature>
<evidence type="ECO:0000256" key="5">
    <source>
        <dbReference type="ARBA" id="ARBA00022989"/>
    </source>
</evidence>
<comment type="similarity">
    <text evidence="2">Belongs to the FAM174 family.</text>
</comment>
<reference evidence="11" key="1">
    <citation type="submission" date="2022-01" db="EMBL/GenBank/DDBJ databases">
        <authorList>
            <person name="Braso-Vives M."/>
        </authorList>
    </citation>
    <scope>NUCLEOTIDE SEQUENCE</scope>
</reference>
<comment type="subcellular location">
    <subcellularLocation>
        <location evidence="1">Membrane</location>
        <topology evidence="1">Single-pass type I membrane protein</topology>
    </subcellularLocation>
</comment>
<evidence type="ECO:0000256" key="2">
    <source>
        <dbReference type="ARBA" id="ARBA00006986"/>
    </source>
</evidence>
<dbReference type="Proteomes" id="UP000838412">
    <property type="component" value="Chromosome 2"/>
</dbReference>
<keyword evidence="7" id="KW-0325">Glycoprotein</keyword>
<feature type="compositionally biased region" description="Polar residues" evidence="8">
    <location>
        <begin position="40"/>
        <end position="53"/>
    </location>
</feature>
<dbReference type="InterPro" id="IPR009565">
    <property type="entry name" value="FAM174-like"/>
</dbReference>
<dbReference type="EMBL" id="OV696687">
    <property type="protein sequence ID" value="CAH1254475.1"/>
    <property type="molecule type" value="Genomic_DNA"/>
</dbReference>
<feature type="region of interest" description="Disordered" evidence="8">
    <location>
        <begin position="143"/>
        <end position="174"/>
    </location>
</feature>
<gene>
    <name evidence="11" type="primary">C19orf24</name>
    <name evidence="11" type="ORF">BLAG_LOCUS13869</name>
</gene>
<feature type="region of interest" description="Disordered" evidence="8">
    <location>
        <begin position="31"/>
        <end position="65"/>
    </location>
</feature>
<evidence type="ECO:0000256" key="1">
    <source>
        <dbReference type="ARBA" id="ARBA00004479"/>
    </source>
</evidence>
<keyword evidence="12" id="KW-1185">Reference proteome</keyword>
<evidence type="ECO:0000313" key="12">
    <source>
        <dbReference type="Proteomes" id="UP000838412"/>
    </source>
</evidence>
<keyword evidence="4 10" id="KW-0732">Signal</keyword>
<proteinExistence type="inferred from homology"/>
<dbReference type="GO" id="GO:0016020">
    <property type="term" value="C:membrane"/>
    <property type="evidence" value="ECO:0007669"/>
    <property type="project" value="UniProtKB-SubCell"/>
</dbReference>
<name>A0A8J9ZGZ1_BRALA</name>
<dbReference type="AlphaFoldDB" id="A0A8J9ZGZ1"/>
<feature type="compositionally biased region" description="Acidic residues" evidence="8">
    <location>
        <begin position="149"/>
        <end position="158"/>
    </location>
</feature>
<evidence type="ECO:0000256" key="3">
    <source>
        <dbReference type="ARBA" id="ARBA00022692"/>
    </source>
</evidence>
<evidence type="ECO:0000256" key="8">
    <source>
        <dbReference type="SAM" id="MobiDB-lite"/>
    </source>
</evidence>
<evidence type="ECO:0000313" key="11">
    <source>
        <dbReference type="EMBL" id="CAH1254475.1"/>
    </source>
</evidence>
<evidence type="ECO:0000256" key="9">
    <source>
        <dbReference type="SAM" id="Phobius"/>
    </source>
</evidence>
<dbReference type="PANTHER" id="PTHR28607:SF4">
    <property type="entry name" value="TRANSMEMBRANE PROTEIN"/>
    <property type="match status" value="1"/>
</dbReference>
<accession>A0A8J9ZGZ1</accession>
<keyword evidence="3 9" id="KW-0812">Transmembrane</keyword>
<protein>
    <submittedName>
        <fullName evidence="11">C19orf24 protein</fullName>
    </submittedName>
</protein>
<dbReference type="PANTHER" id="PTHR28607">
    <property type="entry name" value="EXPRESSED PROTEIN"/>
    <property type="match status" value="1"/>
</dbReference>
<dbReference type="Pfam" id="PF06679">
    <property type="entry name" value="DUF1180"/>
    <property type="match status" value="1"/>
</dbReference>
<feature type="signal peptide" evidence="10">
    <location>
        <begin position="1"/>
        <end position="21"/>
    </location>
</feature>
<evidence type="ECO:0000256" key="6">
    <source>
        <dbReference type="ARBA" id="ARBA00023136"/>
    </source>
</evidence>
<sequence>MNVRVFLLLALSVAHFGVICGVADERTVRHGDGHDISRRQVAQNTDDTSSSTPPNKPVEGSSTNSAVQTVLKTTNHSNSSYPTVAVPKGSLWPYSSEVVKRMLYVLIGVTALVVLYFIVRAVRLRRRRSKSKKYGVLTTSADMEMAPLDQDDDDEDMTMFDIKNTMSATPSESR</sequence>